<reference evidence="3" key="1">
    <citation type="submission" date="2023-07" db="EMBL/GenBank/DDBJ databases">
        <title>Chryseobacterium sp. GMJ5 Genome sequencing and assembly.</title>
        <authorList>
            <person name="Jung Y."/>
        </authorList>
    </citation>
    <scope>NUCLEOTIDE SEQUENCE [LARGE SCALE GENOMIC DNA]</scope>
    <source>
        <strain evidence="3">GMJ5</strain>
    </source>
</reference>
<protein>
    <submittedName>
        <fullName evidence="2">Uncharacterized protein</fullName>
    </submittedName>
</protein>
<accession>A0ABT2VVP1</accession>
<comment type="caution">
    <text evidence="2">The sequence shown here is derived from an EMBL/GenBank/DDBJ whole genome shotgun (WGS) entry which is preliminary data.</text>
</comment>
<dbReference type="RefSeq" id="WP_262989907.1">
    <property type="nucleotide sequence ID" value="NZ_JAOTEN010000001.1"/>
</dbReference>
<evidence type="ECO:0000256" key="1">
    <source>
        <dbReference type="SAM" id="MobiDB-lite"/>
    </source>
</evidence>
<keyword evidence="3" id="KW-1185">Reference proteome</keyword>
<organism evidence="2 3">
    <name type="scientific">Chryseobacterium gilvum</name>
    <dbReference type="NCBI Taxonomy" id="2976534"/>
    <lineage>
        <taxon>Bacteria</taxon>
        <taxon>Pseudomonadati</taxon>
        <taxon>Bacteroidota</taxon>
        <taxon>Flavobacteriia</taxon>
        <taxon>Flavobacteriales</taxon>
        <taxon>Weeksellaceae</taxon>
        <taxon>Chryseobacterium group</taxon>
        <taxon>Chryseobacterium</taxon>
    </lineage>
</organism>
<gene>
    <name evidence="2" type="ORF">N0B16_06420</name>
</gene>
<dbReference type="Proteomes" id="UP001208114">
    <property type="component" value="Unassembled WGS sequence"/>
</dbReference>
<feature type="compositionally biased region" description="Basic and acidic residues" evidence="1">
    <location>
        <begin position="73"/>
        <end position="101"/>
    </location>
</feature>
<name>A0ABT2VVP1_9FLAO</name>
<evidence type="ECO:0000313" key="3">
    <source>
        <dbReference type="Proteomes" id="UP001208114"/>
    </source>
</evidence>
<evidence type="ECO:0000313" key="2">
    <source>
        <dbReference type="EMBL" id="MCU7614067.1"/>
    </source>
</evidence>
<proteinExistence type="predicted"/>
<feature type="region of interest" description="Disordered" evidence="1">
    <location>
        <begin position="73"/>
        <end position="107"/>
    </location>
</feature>
<sequence>MNNKIKIALAVIAGGTLVLLNRKRRSRSPKKEIFTAPDGNTYKENQVYRASDGTMFRNGKEIHADKFHFEGDAHQETLHKNDRVNTPKNYDARPKNVEYHQRGIRHK</sequence>
<dbReference type="EMBL" id="JAOTEN010000001">
    <property type="protein sequence ID" value="MCU7614067.1"/>
    <property type="molecule type" value="Genomic_DNA"/>
</dbReference>